<organism evidence="1 2">
    <name type="scientific">Kribbella sindirgiensis</name>
    <dbReference type="NCBI Taxonomy" id="1124744"/>
    <lineage>
        <taxon>Bacteria</taxon>
        <taxon>Bacillati</taxon>
        <taxon>Actinomycetota</taxon>
        <taxon>Actinomycetes</taxon>
        <taxon>Propionibacteriales</taxon>
        <taxon>Kribbellaceae</taxon>
        <taxon>Kribbella</taxon>
    </lineage>
</organism>
<accession>A0A4R0I234</accession>
<comment type="caution">
    <text evidence="1">The sequence shown here is derived from an EMBL/GenBank/DDBJ whole genome shotgun (WGS) entry which is preliminary data.</text>
</comment>
<dbReference type="AlphaFoldDB" id="A0A4R0I234"/>
<keyword evidence="2" id="KW-1185">Reference proteome</keyword>
<gene>
    <name evidence="1" type="ORF">E0H50_37525</name>
</gene>
<evidence type="ECO:0000313" key="2">
    <source>
        <dbReference type="Proteomes" id="UP000292695"/>
    </source>
</evidence>
<proteinExistence type="predicted"/>
<dbReference type="RefSeq" id="WP_131295852.1">
    <property type="nucleotide sequence ID" value="NZ_SJKA01000022.1"/>
</dbReference>
<dbReference type="Proteomes" id="UP000292695">
    <property type="component" value="Unassembled WGS sequence"/>
</dbReference>
<sequence length="92" mass="10204">MAKAKVKYKKVRGALGKKTGEQETRVVLDLSENEALFLADLLMYVGGCTKSSRRRHADSIKGALDRESIASDTDRRRADFDGRIYLADQVAA</sequence>
<dbReference type="EMBL" id="SJKA01000022">
    <property type="protein sequence ID" value="TCC19934.1"/>
    <property type="molecule type" value="Genomic_DNA"/>
</dbReference>
<protein>
    <submittedName>
        <fullName evidence="1">Uncharacterized protein</fullName>
    </submittedName>
</protein>
<reference evidence="1 2" key="1">
    <citation type="submission" date="2019-02" db="EMBL/GenBank/DDBJ databases">
        <title>Kribbella capetownensis sp. nov. and Kribbella speibonae sp. nov., isolated from soil.</title>
        <authorList>
            <person name="Curtis S.M."/>
            <person name="Norton I."/>
            <person name="Everest G.J."/>
            <person name="Meyers P.R."/>
        </authorList>
    </citation>
    <scope>NUCLEOTIDE SEQUENCE [LARGE SCALE GENOMIC DNA]</scope>
    <source>
        <strain evidence="1 2">DSM 27082</strain>
    </source>
</reference>
<evidence type="ECO:0000313" key="1">
    <source>
        <dbReference type="EMBL" id="TCC19934.1"/>
    </source>
</evidence>
<name>A0A4R0I234_9ACTN</name>